<dbReference type="InterPro" id="IPR013128">
    <property type="entry name" value="Peptidase_C1A"/>
</dbReference>
<keyword evidence="5" id="KW-0865">Zymogen</keyword>
<evidence type="ECO:0000313" key="10">
    <source>
        <dbReference type="Proteomes" id="UP000695023"/>
    </source>
</evidence>
<keyword evidence="6" id="KW-1015">Disulfide bond</keyword>
<keyword evidence="4" id="KW-0788">Thiol protease</keyword>
<evidence type="ECO:0000259" key="8">
    <source>
        <dbReference type="SMART" id="SM00645"/>
    </source>
</evidence>
<sequence length="1002" mass="111426">MKLLLVVSAVLAVSSCASISLEDLEFHAWKLKFEKSYDSESEEAHRKQIWLNNRKHVLVHNILADQGLKSYHLGMTHFADMEHEEYKQLISQSYLGSFNASLPQRGSSFFRLPEGTDLPDTVDWRDKGYVTEVKDQKQCGSCWAFSTTGVLESQHFRKTGKLVSLSEQQLMDCSHSFGNNGCKGGSVKRAFQYIQANGGIDTETAYPYKAKGQQCLYKPDGIGAKCTGYVEVEPSNEDALKEAVATIGPISVGIDASHNSFRFYQSGVYDEPDCSKTVLNHDVLAVGYGTEDGHDYWLIKNSWGLRWGDKGYIKMSRNKSNQCGIASDATYPLMKLLLVVTAFLAVTSCASISLGDLEFHAWKLKFEKSYDSPSEEAHRKQIWLNNREFVLIHNILADQGFKSYRLGMTYFADMENEEYKHLISQGCLGSLNVSLPHNGSAFLRLPEDIDLPDTVDWREKGYVTDVKDQKKCGSCWAFSATGALEGQHFRKTGKLVSLSEQQLVDCSRSFGNHGCQGGLSYQAFHYIIYNGGIDTEASYPYEARDGLCRYNPSAIGAKCTSYVHVSNSDEAALKSAVATFGPISVSIDASHRSFQLYHSGLYDEPACSSTRLGHAVLLVGYGTLTGHDYWLVKNSWGLGWGEMGYIKMSRNKYNQCGIATRGICPLSLCMFFKGVYDEPGCSSLELDHAVLVVGYGTENGHDYWLVKNSWGRGWGQMGYIKMSRNKLNQCGIARKSYDSPSEESHRKQIWLTNRKLVLMHNILADQGFKSYRLGMTYFADMENEEYKQLVSRGCLGSFNASLPRRGSTFLRLLEGTDLPDTVDWRDKGYVTGVKDQKQCGSCWAFSATGALEGQHFRKTGTLVSLSEQQLVDCSGTYGNMGCNGGWMDSAFRYIEANGGIDTETSYPYEAKDRICRYNPASVGATCSGYVDVSKFNEEALKEAVATIGPVSVAIDASQMSFQLYTSGVYDEPGCSSLELDHGVLAVGYGTENGHDYWLVKNR</sequence>
<feature type="domain" description="Peptidase C1A papain C-terminal" evidence="8">
    <location>
        <begin position="451"/>
        <end position="666"/>
    </location>
</feature>
<feature type="chain" id="PRO_5041213295" evidence="7">
    <location>
        <begin position="17"/>
        <end position="1002"/>
    </location>
</feature>
<evidence type="ECO:0000256" key="6">
    <source>
        <dbReference type="ARBA" id="ARBA00023157"/>
    </source>
</evidence>
<evidence type="ECO:0000256" key="1">
    <source>
        <dbReference type="ARBA" id="ARBA00008455"/>
    </source>
</evidence>
<dbReference type="InterPro" id="IPR000169">
    <property type="entry name" value="Pept_cys_AS"/>
</dbReference>
<dbReference type="PROSITE" id="PS51257">
    <property type="entry name" value="PROKAR_LIPOPROTEIN"/>
    <property type="match status" value="1"/>
</dbReference>
<dbReference type="PROSITE" id="PS00639">
    <property type="entry name" value="THIOL_PROTEASE_HIS"/>
    <property type="match status" value="3"/>
</dbReference>
<feature type="domain" description="Cathepsin propeptide inhibitor" evidence="9">
    <location>
        <begin position="26"/>
        <end position="86"/>
    </location>
</feature>
<dbReference type="Proteomes" id="UP000695023">
    <property type="component" value="Unplaced"/>
</dbReference>
<dbReference type="InterPro" id="IPR025660">
    <property type="entry name" value="Pept_his_AS"/>
</dbReference>
<dbReference type="CDD" id="cd02248">
    <property type="entry name" value="Peptidase_C1A"/>
    <property type="match status" value="3"/>
</dbReference>
<keyword evidence="2" id="KW-0645">Protease</keyword>
<dbReference type="PRINTS" id="PR00705">
    <property type="entry name" value="PAPAIN"/>
</dbReference>
<feature type="domain" description="Cathepsin propeptide inhibitor" evidence="9">
    <location>
        <begin position="359"/>
        <end position="419"/>
    </location>
</feature>
<name>A0A9Y3QMN3_9CICH</name>
<keyword evidence="10" id="KW-1185">Reference proteome</keyword>
<evidence type="ECO:0000256" key="5">
    <source>
        <dbReference type="ARBA" id="ARBA00023145"/>
    </source>
</evidence>
<dbReference type="SUPFAM" id="SSF54001">
    <property type="entry name" value="Cysteine proteinases"/>
    <property type="match status" value="4"/>
</dbReference>
<reference evidence="11" key="1">
    <citation type="submission" date="2025-08" db="UniProtKB">
        <authorList>
            <consortium name="RefSeq"/>
        </authorList>
    </citation>
    <scope>IDENTIFICATION</scope>
</reference>
<gene>
    <name evidence="11" type="primary">LOC102193519</name>
</gene>
<comment type="similarity">
    <text evidence="1">Belongs to the peptidase C1 family.</text>
</comment>
<evidence type="ECO:0000313" key="11">
    <source>
        <dbReference type="RefSeq" id="XP_005724133.2"/>
    </source>
</evidence>
<dbReference type="InterPro" id="IPR000668">
    <property type="entry name" value="Peptidase_C1A_C"/>
</dbReference>
<dbReference type="AlphaFoldDB" id="A0A9Y3QMN3"/>
<dbReference type="PROSITE" id="PS00640">
    <property type="entry name" value="THIOL_PROTEASE_ASN"/>
    <property type="match status" value="3"/>
</dbReference>
<accession>A0A9Y3QMN3</accession>
<dbReference type="Gene3D" id="3.90.70.10">
    <property type="entry name" value="Cysteine proteinases"/>
    <property type="match status" value="4"/>
</dbReference>
<proteinExistence type="inferred from homology"/>
<dbReference type="InterPro" id="IPR038765">
    <property type="entry name" value="Papain-like_cys_pep_sf"/>
</dbReference>
<dbReference type="FunFam" id="3.90.70.10:FF:000006">
    <property type="entry name" value="Cathepsin S"/>
    <property type="match status" value="3"/>
</dbReference>
<dbReference type="SMART" id="SM00645">
    <property type="entry name" value="Pept_C1"/>
    <property type="match status" value="3"/>
</dbReference>
<feature type="domain" description="Peptidase C1A papain C-terminal" evidence="8">
    <location>
        <begin position="118"/>
        <end position="333"/>
    </location>
</feature>
<dbReference type="PROSITE" id="PS00139">
    <property type="entry name" value="THIOL_PROTEASE_CYS"/>
    <property type="match status" value="3"/>
</dbReference>
<feature type="signal peptide" evidence="7">
    <location>
        <begin position="1"/>
        <end position="16"/>
    </location>
</feature>
<dbReference type="Pfam" id="PF00112">
    <property type="entry name" value="Peptidase_C1"/>
    <property type="match status" value="4"/>
</dbReference>
<evidence type="ECO:0000256" key="7">
    <source>
        <dbReference type="SAM" id="SignalP"/>
    </source>
</evidence>
<dbReference type="SMART" id="SM00848">
    <property type="entry name" value="Inhibitor_I29"/>
    <property type="match status" value="3"/>
</dbReference>
<dbReference type="GeneID" id="102193519"/>
<evidence type="ECO:0000256" key="4">
    <source>
        <dbReference type="ARBA" id="ARBA00022807"/>
    </source>
</evidence>
<dbReference type="GO" id="GO:0008234">
    <property type="term" value="F:cysteine-type peptidase activity"/>
    <property type="evidence" value="ECO:0007669"/>
    <property type="project" value="UniProtKB-KW"/>
</dbReference>
<evidence type="ECO:0000256" key="2">
    <source>
        <dbReference type="ARBA" id="ARBA00022670"/>
    </source>
</evidence>
<dbReference type="InterPro" id="IPR025661">
    <property type="entry name" value="Pept_asp_AS"/>
</dbReference>
<evidence type="ECO:0000256" key="3">
    <source>
        <dbReference type="ARBA" id="ARBA00022801"/>
    </source>
</evidence>
<organism evidence="10 11">
    <name type="scientific">Pundamilia nyererei</name>
    <dbReference type="NCBI Taxonomy" id="303518"/>
    <lineage>
        <taxon>Eukaryota</taxon>
        <taxon>Metazoa</taxon>
        <taxon>Chordata</taxon>
        <taxon>Craniata</taxon>
        <taxon>Vertebrata</taxon>
        <taxon>Euteleostomi</taxon>
        <taxon>Actinopterygii</taxon>
        <taxon>Neopterygii</taxon>
        <taxon>Teleostei</taxon>
        <taxon>Neoteleostei</taxon>
        <taxon>Acanthomorphata</taxon>
        <taxon>Ovalentaria</taxon>
        <taxon>Cichlomorphae</taxon>
        <taxon>Cichliformes</taxon>
        <taxon>Cichlidae</taxon>
        <taxon>African cichlids</taxon>
        <taxon>Pseudocrenilabrinae</taxon>
        <taxon>Haplochromini</taxon>
        <taxon>Pundamilia</taxon>
    </lineage>
</organism>
<dbReference type="GO" id="GO:0006508">
    <property type="term" value="P:proteolysis"/>
    <property type="evidence" value="ECO:0007669"/>
    <property type="project" value="UniProtKB-KW"/>
</dbReference>
<dbReference type="InterPro" id="IPR039417">
    <property type="entry name" value="Peptidase_C1A_papain-like"/>
</dbReference>
<keyword evidence="7" id="KW-0732">Signal</keyword>
<keyword evidence="3" id="KW-0378">Hydrolase</keyword>
<dbReference type="RefSeq" id="XP_005724133.2">
    <property type="nucleotide sequence ID" value="XM_005724076.2"/>
</dbReference>
<evidence type="ECO:0000259" key="9">
    <source>
        <dbReference type="SMART" id="SM00848"/>
    </source>
</evidence>
<protein>
    <submittedName>
        <fullName evidence="11">Uncharacterized protein LOC102193519</fullName>
    </submittedName>
</protein>
<dbReference type="InterPro" id="IPR013201">
    <property type="entry name" value="Prot_inhib_I29"/>
</dbReference>
<feature type="domain" description="Peptidase C1A papain C-terminal" evidence="8">
    <location>
        <begin position="818"/>
        <end position="1002"/>
    </location>
</feature>
<dbReference type="Pfam" id="PF08246">
    <property type="entry name" value="Inhibitor_I29"/>
    <property type="match status" value="2"/>
</dbReference>
<feature type="domain" description="Cathepsin propeptide inhibitor" evidence="9">
    <location>
        <begin position="734"/>
        <end position="786"/>
    </location>
</feature>
<dbReference type="PANTHER" id="PTHR12411">
    <property type="entry name" value="CYSTEINE PROTEASE FAMILY C1-RELATED"/>
    <property type="match status" value="1"/>
</dbReference>